<name>A0A1I7WGP9_HETBA</name>
<protein>
    <submittedName>
        <fullName evidence="2">VUT family protein</fullName>
    </submittedName>
</protein>
<evidence type="ECO:0000313" key="2">
    <source>
        <dbReference type="WBParaSite" id="Hba_04166"/>
    </source>
</evidence>
<keyword evidence="1" id="KW-1185">Reference proteome</keyword>
<sequence>MVNKRKMHPNPLCFYIIGTIIDLIN</sequence>
<proteinExistence type="predicted"/>
<accession>A0A1I7WGP9</accession>
<evidence type="ECO:0000313" key="1">
    <source>
        <dbReference type="Proteomes" id="UP000095283"/>
    </source>
</evidence>
<dbReference type="WBParaSite" id="Hba_04166">
    <property type="protein sequence ID" value="Hba_04166"/>
    <property type="gene ID" value="Hba_04166"/>
</dbReference>
<dbReference type="AlphaFoldDB" id="A0A1I7WGP9"/>
<organism evidence="1 2">
    <name type="scientific">Heterorhabditis bacteriophora</name>
    <name type="common">Entomopathogenic nematode worm</name>
    <dbReference type="NCBI Taxonomy" id="37862"/>
    <lineage>
        <taxon>Eukaryota</taxon>
        <taxon>Metazoa</taxon>
        <taxon>Ecdysozoa</taxon>
        <taxon>Nematoda</taxon>
        <taxon>Chromadorea</taxon>
        <taxon>Rhabditida</taxon>
        <taxon>Rhabditina</taxon>
        <taxon>Rhabditomorpha</taxon>
        <taxon>Strongyloidea</taxon>
        <taxon>Heterorhabditidae</taxon>
        <taxon>Heterorhabditis</taxon>
    </lineage>
</organism>
<reference evidence="2" key="1">
    <citation type="submission" date="2016-11" db="UniProtKB">
        <authorList>
            <consortium name="WormBaseParasite"/>
        </authorList>
    </citation>
    <scope>IDENTIFICATION</scope>
</reference>
<dbReference type="Proteomes" id="UP000095283">
    <property type="component" value="Unplaced"/>
</dbReference>